<evidence type="ECO:0000256" key="4">
    <source>
        <dbReference type="ARBA" id="ARBA00022840"/>
    </source>
</evidence>
<dbReference type="PANTHER" id="PTHR43289">
    <property type="entry name" value="MITOGEN-ACTIVATED PROTEIN KINASE KINASE KINASE 20-RELATED"/>
    <property type="match status" value="1"/>
</dbReference>
<evidence type="ECO:0000313" key="8">
    <source>
        <dbReference type="EMBL" id="ABJ88810.1"/>
    </source>
</evidence>
<dbReference type="eggNOG" id="COG0457">
    <property type="taxonomic scope" value="Bacteria"/>
</dbReference>
<keyword evidence="3 8" id="KW-0418">Kinase</keyword>
<dbReference type="InterPro" id="IPR008271">
    <property type="entry name" value="Ser/Thr_kinase_AS"/>
</dbReference>
<dbReference type="InterPro" id="IPR017441">
    <property type="entry name" value="Protein_kinase_ATP_BS"/>
</dbReference>
<dbReference type="GO" id="GO:0004674">
    <property type="term" value="F:protein serine/threonine kinase activity"/>
    <property type="evidence" value="ECO:0007669"/>
    <property type="project" value="UniProtKB-KW"/>
</dbReference>
<dbReference type="Gene3D" id="1.10.510.10">
    <property type="entry name" value="Transferase(Phosphotransferase) domain 1"/>
    <property type="match status" value="1"/>
</dbReference>
<dbReference type="AlphaFoldDB" id="Q01NG0"/>
<evidence type="ECO:0000256" key="5">
    <source>
        <dbReference type="PROSITE-ProRule" id="PRU10141"/>
    </source>
</evidence>
<dbReference type="PROSITE" id="PS00108">
    <property type="entry name" value="PROTEIN_KINASE_ST"/>
    <property type="match status" value="1"/>
</dbReference>
<reference evidence="8" key="1">
    <citation type="submission" date="2006-10" db="EMBL/GenBank/DDBJ databases">
        <title>Complete sequence of Solibacter usitatus Ellin6076.</title>
        <authorList>
            <consortium name="US DOE Joint Genome Institute"/>
            <person name="Copeland A."/>
            <person name="Lucas S."/>
            <person name="Lapidus A."/>
            <person name="Barry K."/>
            <person name="Detter J.C."/>
            <person name="Glavina del Rio T."/>
            <person name="Hammon N."/>
            <person name="Israni S."/>
            <person name="Dalin E."/>
            <person name="Tice H."/>
            <person name="Pitluck S."/>
            <person name="Thompson L.S."/>
            <person name="Brettin T."/>
            <person name="Bruce D."/>
            <person name="Han C."/>
            <person name="Tapia R."/>
            <person name="Gilna P."/>
            <person name="Schmutz J."/>
            <person name="Larimer F."/>
            <person name="Land M."/>
            <person name="Hauser L."/>
            <person name="Kyrpides N."/>
            <person name="Mikhailova N."/>
            <person name="Janssen P.H."/>
            <person name="Kuske C.R."/>
            <person name="Richardson P."/>
        </authorList>
    </citation>
    <scope>NUCLEOTIDE SEQUENCE</scope>
    <source>
        <strain evidence="8">Ellin6076</strain>
    </source>
</reference>
<feature type="binding site" evidence="5">
    <location>
        <position position="137"/>
    </location>
    <ligand>
        <name>ATP</name>
        <dbReference type="ChEBI" id="CHEBI:30616"/>
    </ligand>
</feature>
<dbReference type="Gene3D" id="3.30.200.20">
    <property type="entry name" value="Phosphorylase Kinase, domain 1"/>
    <property type="match status" value="1"/>
</dbReference>
<dbReference type="PROSITE" id="PS50011">
    <property type="entry name" value="PROTEIN_KINASE_DOM"/>
    <property type="match status" value="1"/>
</dbReference>
<dbReference type="Gene3D" id="1.25.40.10">
    <property type="entry name" value="Tetratricopeptide repeat domain"/>
    <property type="match status" value="2"/>
</dbReference>
<protein>
    <submittedName>
        <fullName evidence="8">Serine/threonine protein kinase</fullName>
    </submittedName>
</protein>
<evidence type="ECO:0000256" key="2">
    <source>
        <dbReference type="ARBA" id="ARBA00022741"/>
    </source>
</evidence>
<dbReference type="STRING" id="234267.Acid_7916"/>
<keyword evidence="4 5" id="KW-0067">ATP-binding</keyword>
<keyword evidence="8" id="KW-0723">Serine/threonine-protein kinase</keyword>
<dbReference type="PROSITE" id="PS00107">
    <property type="entry name" value="PROTEIN_KINASE_ATP"/>
    <property type="match status" value="1"/>
</dbReference>
<feature type="domain" description="Protein kinase" evidence="7">
    <location>
        <begin position="107"/>
        <end position="371"/>
    </location>
</feature>
<dbReference type="InterPro" id="IPR011009">
    <property type="entry name" value="Kinase-like_dom_sf"/>
</dbReference>
<feature type="region of interest" description="Disordered" evidence="6">
    <location>
        <begin position="260"/>
        <end position="281"/>
    </location>
</feature>
<dbReference type="InParanoid" id="Q01NG0"/>
<dbReference type="SUPFAM" id="SSF56112">
    <property type="entry name" value="Protein kinase-like (PK-like)"/>
    <property type="match status" value="1"/>
</dbReference>
<dbReference type="eggNOG" id="COG5616">
    <property type="taxonomic scope" value="Bacteria"/>
</dbReference>
<dbReference type="EMBL" id="CP000473">
    <property type="protein sequence ID" value="ABJ88810.1"/>
    <property type="molecule type" value="Genomic_DNA"/>
</dbReference>
<keyword evidence="1" id="KW-0808">Transferase</keyword>
<dbReference type="eggNOG" id="COG0515">
    <property type="taxonomic scope" value="Bacteria"/>
</dbReference>
<evidence type="ECO:0000256" key="1">
    <source>
        <dbReference type="ARBA" id="ARBA00022679"/>
    </source>
</evidence>
<accession>Q01NG0</accession>
<sequence>MTQGRWRQITEILRAAWELEGRERAAYLDRALTDDGELRAQVEALLASDGSASDFLAVPAVAMAGEVWVPAADAEEEQRVQAAIVRAVGQLADEEGCELIGTRIGRYSIAGLIGRGGMGTVYRAEREDDFHTQVALKVLKRGTDTEKALSRFRSERQILAGLQHPNIARLLDGGATGAGLPYFVMEYVEGAPLLEYAAPLPVRERVKLFRSLCAAVQYAHEKRIVHRDIKPSNILVNRDGVPKLLDFGIAKLLDAEAEDGTASTATGARPMTPDYASPEQLRGEQVTTASDIYSLGAVLYELVTGRRARLAAKYTAAEIEAICKSDPKRPGAVCAEVGPDLDNIILMALRNEPERRYASVEQFAGDIDRFLQRLRVHARTDKLYGIRRLVRRNRTWLGAILVSAALVAALAASLDKARRAREPAAGGVRSIAVLPLENLSGGREQDYFADGITDALISDLAQIHGLRVISRTSVMSYKGVSRRLPAIARTLGVQTIAEGSVLRAGNHVRIAVRLVEASKDSPVWSGSYEGELRDVLTVQNQVAAAIAGEIRVALAAPDRARLSRHQRVDLVAYDEFLKGRHDYLAEFTRESADRAIAHFHQALKLDPSYAPAYAGLADCYYMVSSMYYAPAEVMPKAKTAALKALQLDDTLGEAHATLALVQSLFEFNRAAAERGFRRAIELKPGDAQVHLWYSLHLAGLGRFDEAAAEVEEAQKLDPVSPAINAYAGPPLYLAHRYDQAIQRMQPVAETFPDYVHPHAWLALSYEQKGEWDKAIAEMEKAYALDQEPQSLAQLGHIYAGAGRTKAARKVLRQLRGLAGQRYVSAYDIALLYAGLGDKEEAFRWLLKVEQDRSEWFAVVNVDPRLEGFHSDPRFASVLRSVGLAR</sequence>
<keyword evidence="2 5" id="KW-0547">Nucleotide-binding</keyword>
<dbReference type="GO" id="GO:0005524">
    <property type="term" value="F:ATP binding"/>
    <property type="evidence" value="ECO:0007669"/>
    <property type="project" value="UniProtKB-UniRule"/>
</dbReference>
<dbReference type="PANTHER" id="PTHR43289:SF34">
    <property type="entry name" value="SERINE_THREONINE-PROTEIN KINASE YBDM-RELATED"/>
    <property type="match status" value="1"/>
</dbReference>
<dbReference type="KEGG" id="sus:Acid_7916"/>
<name>Q01NG0_SOLUE</name>
<dbReference type="CDD" id="cd14014">
    <property type="entry name" value="STKc_PknB_like"/>
    <property type="match status" value="1"/>
</dbReference>
<proteinExistence type="predicted"/>
<gene>
    <name evidence="8" type="ordered locus">Acid_7916</name>
</gene>
<dbReference type="Gene3D" id="3.40.50.10070">
    <property type="entry name" value="TolB, N-terminal domain"/>
    <property type="match status" value="1"/>
</dbReference>
<dbReference type="HOGENOM" id="CLU_013589_0_1_0"/>
<dbReference type="Pfam" id="PF00069">
    <property type="entry name" value="Pkinase"/>
    <property type="match status" value="1"/>
</dbReference>
<dbReference type="InterPro" id="IPR011990">
    <property type="entry name" value="TPR-like_helical_dom_sf"/>
</dbReference>
<evidence type="ECO:0000259" key="7">
    <source>
        <dbReference type="PROSITE" id="PS50011"/>
    </source>
</evidence>
<evidence type="ECO:0000256" key="6">
    <source>
        <dbReference type="SAM" id="MobiDB-lite"/>
    </source>
</evidence>
<dbReference type="SMART" id="SM00220">
    <property type="entry name" value="S_TKc"/>
    <property type="match status" value="1"/>
</dbReference>
<organism evidence="8">
    <name type="scientific">Solibacter usitatus (strain Ellin6076)</name>
    <dbReference type="NCBI Taxonomy" id="234267"/>
    <lineage>
        <taxon>Bacteria</taxon>
        <taxon>Pseudomonadati</taxon>
        <taxon>Acidobacteriota</taxon>
        <taxon>Terriglobia</taxon>
        <taxon>Bryobacterales</taxon>
        <taxon>Solibacteraceae</taxon>
        <taxon>Candidatus Solibacter</taxon>
    </lineage>
</organism>
<dbReference type="OrthoDB" id="9797180at2"/>
<dbReference type="SUPFAM" id="SSF48452">
    <property type="entry name" value="TPR-like"/>
    <property type="match status" value="2"/>
</dbReference>
<evidence type="ECO:0000256" key="3">
    <source>
        <dbReference type="ARBA" id="ARBA00022777"/>
    </source>
</evidence>
<dbReference type="InterPro" id="IPR000719">
    <property type="entry name" value="Prot_kinase_dom"/>
</dbReference>